<comment type="caution">
    <text evidence="1">The sequence shown here is derived from an EMBL/GenBank/DDBJ whole genome shotgun (WGS) entry which is preliminary data.</text>
</comment>
<reference evidence="2" key="1">
    <citation type="journal article" date="2023" name="G3 (Bethesda)">
        <title>Genome assembly and association tests identify interacting loci associated with vigor, precocity, and sex in interspecific pistachio rootstocks.</title>
        <authorList>
            <person name="Palmer W."/>
            <person name="Jacygrad E."/>
            <person name="Sagayaradj S."/>
            <person name="Cavanaugh K."/>
            <person name="Han R."/>
            <person name="Bertier L."/>
            <person name="Beede B."/>
            <person name="Kafkas S."/>
            <person name="Golino D."/>
            <person name="Preece J."/>
            <person name="Michelmore R."/>
        </authorList>
    </citation>
    <scope>NUCLEOTIDE SEQUENCE [LARGE SCALE GENOMIC DNA]</scope>
</reference>
<evidence type="ECO:0000313" key="1">
    <source>
        <dbReference type="EMBL" id="KAJ0093141.1"/>
    </source>
</evidence>
<protein>
    <submittedName>
        <fullName evidence="1">Uncharacterized protein</fullName>
    </submittedName>
</protein>
<keyword evidence="2" id="KW-1185">Reference proteome</keyword>
<dbReference type="EMBL" id="CM047903">
    <property type="protein sequence ID" value="KAJ0093141.1"/>
    <property type="molecule type" value="Genomic_DNA"/>
</dbReference>
<dbReference type="Proteomes" id="UP001164250">
    <property type="component" value="Chromosome 7"/>
</dbReference>
<name>A0ACC1B2J2_9ROSI</name>
<proteinExistence type="predicted"/>
<evidence type="ECO:0000313" key="2">
    <source>
        <dbReference type="Proteomes" id="UP001164250"/>
    </source>
</evidence>
<gene>
    <name evidence="1" type="ORF">Patl1_25160</name>
</gene>
<sequence length="354" mass="39755">MGSIYERVRELKAFDDSKAGVKGLVDAGVTNIPRIFIHEKQNLDVKTCSSHANIKIPIIDLQGVKNDERSRVEIIEKVKNACEKFGFFQVVNHGIPVTILDKVIDGIRKFHEQDVDIKKEYYSREYSTKKVLYNSNFNLFEAPAACWRDTLTLVMGQDFPNPDELPAACRDIMMSYKNEVLKLGFTLYQLISEALGLDPNYLNDMGCAEAMFVPCHYYPACPEPESTMGATTHADSGFLSVLLQDQIGGLQVLYENQWIHVAPTPGALVLITNDKFVSAYHRVVARNEGPRISVASIFRTSSYPENNSRLYGPIKELLSEENPPIYRQITITEMIAQKHSKSTPGVSALAPFKL</sequence>
<organism evidence="1 2">
    <name type="scientific">Pistacia atlantica</name>
    <dbReference type="NCBI Taxonomy" id="434234"/>
    <lineage>
        <taxon>Eukaryota</taxon>
        <taxon>Viridiplantae</taxon>
        <taxon>Streptophyta</taxon>
        <taxon>Embryophyta</taxon>
        <taxon>Tracheophyta</taxon>
        <taxon>Spermatophyta</taxon>
        <taxon>Magnoliopsida</taxon>
        <taxon>eudicotyledons</taxon>
        <taxon>Gunneridae</taxon>
        <taxon>Pentapetalae</taxon>
        <taxon>rosids</taxon>
        <taxon>malvids</taxon>
        <taxon>Sapindales</taxon>
        <taxon>Anacardiaceae</taxon>
        <taxon>Pistacia</taxon>
    </lineage>
</organism>
<accession>A0ACC1B2J2</accession>